<keyword evidence="3" id="KW-0963">Cytoplasm</keyword>
<dbReference type="InterPro" id="IPR037171">
    <property type="entry name" value="NagB/RpiA_transferase-like"/>
</dbReference>
<evidence type="ECO:0000313" key="12">
    <source>
        <dbReference type="Proteomes" id="UP000276215"/>
    </source>
</evidence>
<dbReference type="STRING" id="1336337.A0A3N4K9F3"/>
<evidence type="ECO:0000256" key="5">
    <source>
        <dbReference type="ARBA" id="ARBA00022917"/>
    </source>
</evidence>
<dbReference type="Proteomes" id="UP000276215">
    <property type="component" value="Unassembled WGS sequence"/>
</dbReference>
<dbReference type="GO" id="GO:0005851">
    <property type="term" value="C:eukaryotic translation initiation factor 2B complex"/>
    <property type="evidence" value="ECO:0007669"/>
    <property type="project" value="TreeGrafter"/>
</dbReference>
<organism evidence="11 12">
    <name type="scientific">Choiromyces venosus 120613-1</name>
    <dbReference type="NCBI Taxonomy" id="1336337"/>
    <lineage>
        <taxon>Eukaryota</taxon>
        <taxon>Fungi</taxon>
        <taxon>Dikarya</taxon>
        <taxon>Ascomycota</taxon>
        <taxon>Pezizomycotina</taxon>
        <taxon>Pezizomycetes</taxon>
        <taxon>Pezizales</taxon>
        <taxon>Tuberaceae</taxon>
        <taxon>Choiromyces</taxon>
    </lineage>
</organism>
<name>A0A3N4K9F3_9PEZI</name>
<evidence type="ECO:0000256" key="7">
    <source>
        <dbReference type="ARBA" id="ARBA00044228"/>
    </source>
</evidence>
<keyword evidence="11" id="KW-0808">Transferase</keyword>
<accession>A0A3N4K9F3</accession>
<feature type="compositionally biased region" description="Low complexity" evidence="10">
    <location>
        <begin position="169"/>
        <end position="181"/>
    </location>
</feature>
<dbReference type="InterPro" id="IPR000649">
    <property type="entry name" value="IF-2B-related"/>
</dbReference>
<feature type="region of interest" description="Disordered" evidence="10">
    <location>
        <begin position="169"/>
        <end position="191"/>
    </location>
</feature>
<feature type="region of interest" description="Disordered" evidence="10">
    <location>
        <begin position="273"/>
        <end position="293"/>
    </location>
</feature>
<evidence type="ECO:0000256" key="2">
    <source>
        <dbReference type="ARBA" id="ARBA00007251"/>
    </source>
</evidence>
<keyword evidence="5" id="KW-0648">Protein biosynthesis</keyword>
<dbReference type="PANTHER" id="PTHR45859">
    <property type="entry name" value="TRANSLATION INITIATION FACTOR EIF-2B SUBUNIT BETA"/>
    <property type="match status" value="1"/>
</dbReference>
<comment type="subcellular location">
    <subcellularLocation>
        <location evidence="1">Cytoplasm</location>
        <location evidence="1">Cytosol</location>
    </subcellularLocation>
</comment>
<dbReference type="OrthoDB" id="269919at2759"/>
<evidence type="ECO:0000256" key="4">
    <source>
        <dbReference type="ARBA" id="ARBA00022540"/>
    </source>
</evidence>
<dbReference type="InterPro" id="IPR051855">
    <property type="entry name" value="eIF2B_beta_subunit"/>
</dbReference>
<evidence type="ECO:0000256" key="10">
    <source>
        <dbReference type="SAM" id="MobiDB-lite"/>
    </source>
</evidence>
<comment type="subunit">
    <text evidence="8">Component of the translation initiation factor 2B (eIF2B) complex which is a heterodecamer of two sets of five different subunits: alpha, beta, gamma, delta and epsilon. Subunits alpha, beta and delta comprise a regulatory subcomplex and subunits epsilon and gamma comprise a catalytic subcomplex. Within the complex, the hexameric regulatory complex resides at the center, with the two heterodimeric catalytic subcomplexes bound on opposite sides.</text>
</comment>
<reference evidence="11 12" key="1">
    <citation type="journal article" date="2018" name="Nat. Ecol. Evol.">
        <title>Pezizomycetes genomes reveal the molecular basis of ectomycorrhizal truffle lifestyle.</title>
        <authorList>
            <person name="Murat C."/>
            <person name="Payen T."/>
            <person name="Noel B."/>
            <person name="Kuo A."/>
            <person name="Morin E."/>
            <person name="Chen J."/>
            <person name="Kohler A."/>
            <person name="Krizsan K."/>
            <person name="Balestrini R."/>
            <person name="Da Silva C."/>
            <person name="Montanini B."/>
            <person name="Hainaut M."/>
            <person name="Levati E."/>
            <person name="Barry K.W."/>
            <person name="Belfiori B."/>
            <person name="Cichocki N."/>
            <person name="Clum A."/>
            <person name="Dockter R.B."/>
            <person name="Fauchery L."/>
            <person name="Guy J."/>
            <person name="Iotti M."/>
            <person name="Le Tacon F."/>
            <person name="Lindquist E.A."/>
            <person name="Lipzen A."/>
            <person name="Malagnac F."/>
            <person name="Mello A."/>
            <person name="Molinier V."/>
            <person name="Miyauchi S."/>
            <person name="Poulain J."/>
            <person name="Riccioni C."/>
            <person name="Rubini A."/>
            <person name="Sitrit Y."/>
            <person name="Splivallo R."/>
            <person name="Traeger S."/>
            <person name="Wang M."/>
            <person name="Zifcakova L."/>
            <person name="Wipf D."/>
            <person name="Zambonelli A."/>
            <person name="Paolocci F."/>
            <person name="Nowrousian M."/>
            <person name="Ottonello S."/>
            <person name="Baldrian P."/>
            <person name="Spatafora J.W."/>
            <person name="Henrissat B."/>
            <person name="Nagy L.G."/>
            <person name="Aury J.M."/>
            <person name="Wincker P."/>
            <person name="Grigoriev I.V."/>
            <person name="Bonfante P."/>
            <person name="Martin F.M."/>
        </authorList>
    </citation>
    <scope>NUCLEOTIDE SEQUENCE [LARGE SCALE GENOMIC DNA]</scope>
    <source>
        <strain evidence="11 12">120613-1</strain>
    </source>
</reference>
<keyword evidence="4" id="KW-0396">Initiation factor</keyword>
<evidence type="ECO:0000256" key="9">
    <source>
        <dbReference type="RuleBase" id="RU003814"/>
    </source>
</evidence>
<dbReference type="GO" id="GO:0003743">
    <property type="term" value="F:translation initiation factor activity"/>
    <property type="evidence" value="ECO:0007669"/>
    <property type="project" value="UniProtKB-KW"/>
</dbReference>
<dbReference type="GO" id="GO:0005085">
    <property type="term" value="F:guanyl-nucleotide exchange factor activity"/>
    <property type="evidence" value="ECO:0007669"/>
    <property type="project" value="TreeGrafter"/>
</dbReference>
<dbReference type="GO" id="GO:0016740">
    <property type="term" value="F:transferase activity"/>
    <property type="evidence" value="ECO:0007669"/>
    <property type="project" value="UniProtKB-KW"/>
</dbReference>
<dbReference type="SUPFAM" id="SSF100950">
    <property type="entry name" value="NagB/RpiA/CoA transferase-like"/>
    <property type="match status" value="1"/>
</dbReference>
<dbReference type="Pfam" id="PF01008">
    <property type="entry name" value="IF-2B"/>
    <property type="match status" value="2"/>
</dbReference>
<dbReference type="EMBL" id="ML120351">
    <property type="protein sequence ID" value="RPB06078.1"/>
    <property type="molecule type" value="Genomic_DNA"/>
</dbReference>
<evidence type="ECO:0000256" key="3">
    <source>
        <dbReference type="ARBA" id="ARBA00022490"/>
    </source>
</evidence>
<keyword evidence="12" id="KW-1185">Reference proteome</keyword>
<gene>
    <name evidence="11" type="ORF">L873DRAFT_1824783</name>
</gene>
<evidence type="ECO:0000256" key="1">
    <source>
        <dbReference type="ARBA" id="ARBA00004514"/>
    </source>
</evidence>
<dbReference type="InterPro" id="IPR042529">
    <property type="entry name" value="IF_2B-like_C"/>
</dbReference>
<sequence length="456" mass="49691">MTSQMVTLRMPDLQWWLDHLDTAFAPDVSVDLFVGVLKRRSVKGPEDAAIATAQLFLRLIYAHPFSSIGDLVDHISSVGTKLSKAVPRELAVRNMARRVIGIIREEAENNGMGDLFQAALETEELPKVSHAPKGRADTGAQLTGHASFANPSSSVTGVFEILSVASSSRGSSAASTPPSTGMGKAPHAQTAQHDIRPAVIQDIQELLEELDSCEHNISELATQVIYKNEVILTYGLPPSIHKLLLRAAQKREFTLIVVVDEIADINKQASTAVMNKPTGKEEAGDDQETATRKSLQDRGIQIMVIMYHDLENLMPRVNKVIVTARYVFADAGMVAVTGTASVLTIAKEHSKPVYAVAGTHMLCPMTTVGPYGLFERGPPDITLRKTCFSSALVLFFLTVSVLTAFNPEHCRPATMLSEYIENGSVDCFITNNGLIAPNCINRTIMEMYHTAKCDLF</sequence>
<protein>
    <recommendedName>
        <fullName evidence="6">Translation initiation factor eIF2B subunit beta</fullName>
    </recommendedName>
    <alternativeName>
        <fullName evidence="7">eIF2B GDP-GTP exchange factor subunit beta</fullName>
    </alternativeName>
</protein>
<evidence type="ECO:0000256" key="6">
    <source>
        <dbReference type="ARBA" id="ARBA00044122"/>
    </source>
</evidence>
<comment type="similarity">
    <text evidence="2 9">Belongs to the eIF-2B alpha/beta/delta subunits family.</text>
</comment>
<proteinExistence type="inferred from homology"/>
<evidence type="ECO:0000313" key="11">
    <source>
        <dbReference type="EMBL" id="RPB06078.1"/>
    </source>
</evidence>
<dbReference type="AlphaFoldDB" id="A0A3N4K9F3"/>
<dbReference type="PANTHER" id="PTHR45859:SF1">
    <property type="entry name" value="TRANSLATION INITIATION FACTOR EIF-2B SUBUNIT BETA"/>
    <property type="match status" value="1"/>
</dbReference>
<dbReference type="GO" id="GO:0005829">
    <property type="term" value="C:cytosol"/>
    <property type="evidence" value="ECO:0007669"/>
    <property type="project" value="UniProtKB-SubCell"/>
</dbReference>
<evidence type="ECO:0000256" key="8">
    <source>
        <dbReference type="ARBA" id="ARBA00046432"/>
    </source>
</evidence>
<dbReference type="Gene3D" id="3.40.50.10470">
    <property type="entry name" value="Translation initiation factor eif-2b, domain 2"/>
    <property type="match status" value="1"/>
</dbReference>